<dbReference type="InterPro" id="IPR036249">
    <property type="entry name" value="Thioredoxin-like_sf"/>
</dbReference>
<sequence>MVRFLLLFLITLYSFSTFAQQEKLLFSQALDMYLPKYKSNVKEAYRLKHDEKARFLFDSLVKNCLIGTYMDDFKVRDISKDKETLYQYQKPIFLITYASWCVTDKGEVPALNQLAREYGEDVQFVVLFWDKRSEALDAASKYSGYIDVLYVNELSNKHDFVVKNLKHALGFPTVYQIGSDKQIIDIQRLKKLPFPASFEDSFNLNYATISSGVSNIVAHEKELLSTVEFAITD</sequence>
<dbReference type="Gene3D" id="3.40.30.10">
    <property type="entry name" value="Glutaredoxin"/>
    <property type="match status" value="1"/>
</dbReference>
<gene>
    <name evidence="2" type="ORF">FKR84_07085</name>
</gene>
<accession>A0A507ZNN9</accession>
<dbReference type="AlphaFoldDB" id="A0A507ZNN9"/>
<feature type="domain" description="Thioredoxin" evidence="1">
    <location>
        <begin position="64"/>
        <end position="210"/>
    </location>
</feature>
<protein>
    <submittedName>
        <fullName evidence="2">TlpA family protein disulfide reductase</fullName>
    </submittedName>
</protein>
<dbReference type="RefSeq" id="WP_141421598.1">
    <property type="nucleotide sequence ID" value="NZ_VIAR01000005.1"/>
</dbReference>
<dbReference type="PROSITE" id="PS51352">
    <property type="entry name" value="THIOREDOXIN_2"/>
    <property type="match status" value="1"/>
</dbReference>
<keyword evidence="3" id="KW-1185">Reference proteome</keyword>
<comment type="caution">
    <text evidence="2">The sequence shown here is derived from an EMBL/GenBank/DDBJ whole genome shotgun (WGS) entry which is preliminary data.</text>
</comment>
<dbReference type="SUPFAM" id="SSF52833">
    <property type="entry name" value="Thioredoxin-like"/>
    <property type="match status" value="1"/>
</dbReference>
<organism evidence="2 3">
    <name type="scientific">Haloflavibacter putidus</name>
    <dbReference type="NCBI Taxonomy" id="2576776"/>
    <lineage>
        <taxon>Bacteria</taxon>
        <taxon>Pseudomonadati</taxon>
        <taxon>Bacteroidota</taxon>
        <taxon>Flavobacteriia</taxon>
        <taxon>Flavobacteriales</taxon>
        <taxon>Flavobacteriaceae</taxon>
        <taxon>Haloflavibacter</taxon>
    </lineage>
</organism>
<evidence type="ECO:0000313" key="3">
    <source>
        <dbReference type="Proteomes" id="UP000317169"/>
    </source>
</evidence>
<proteinExistence type="predicted"/>
<name>A0A507ZNN9_9FLAO</name>
<dbReference type="Proteomes" id="UP000317169">
    <property type="component" value="Unassembled WGS sequence"/>
</dbReference>
<reference evidence="2 3" key="1">
    <citation type="submission" date="2019-06" db="EMBL/GenBank/DDBJ databases">
        <title>Flavibacter putida gen. nov., sp. nov., a novel marine bacterium of the family Flavobacteriaceae isolated from coastal seawater.</title>
        <authorList>
            <person name="Feng X."/>
        </authorList>
    </citation>
    <scope>NUCLEOTIDE SEQUENCE [LARGE SCALE GENOMIC DNA]</scope>
    <source>
        <strain evidence="2 3">PLHSN227</strain>
    </source>
</reference>
<dbReference type="EMBL" id="VIAR01000005">
    <property type="protein sequence ID" value="TQD39150.1"/>
    <property type="molecule type" value="Genomic_DNA"/>
</dbReference>
<dbReference type="OrthoDB" id="1134224at2"/>
<dbReference type="InterPro" id="IPR013766">
    <property type="entry name" value="Thioredoxin_domain"/>
</dbReference>
<evidence type="ECO:0000259" key="1">
    <source>
        <dbReference type="PROSITE" id="PS51352"/>
    </source>
</evidence>
<evidence type="ECO:0000313" key="2">
    <source>
        <dbReference type="EMBL" id="TQD39150.1"/>
    </source>
</evidence>